<evidence type="ECO:0008006" key="4">
    <source>
        <dbReference type="Google" id="ProtNLM"/>
    </source>
</evidence>
<feature type="signal peptide" evidence="1">
    <location>
        <begin position="1"/>
        <end position="24"/>
    </location>
</feature>
<keyword evidence="1" id="KW-0732">Signal</keyword>
<organism evidence="2 3">
    <name type="scientific">Micromonospora rhizosphaerae</name>
    <dbReference type="NCBI Taxonomy" id="568872"/>
    <lineage>
        <taxon>Bacteria</taxon>
        <taxon>Bacillati</taxon>
        <taxon>Actinomycetota</taxon>
        <taxon>Actinomycetes</taxon>
        <taxon>Micromonosporales</taxon>
        <taxon>Micromonosporaceae</taxon>
        <taxon>Micromonospora</taxon>
    </lineage>
</organism>
<accession>A0A1C6R8R9</accession>
<proteinExistence type="predicted"/>
<dbReference type="Proteomes" id="UP000199413">
    <property type="component" value="Unassembled WGS sequence"/>
</dbReference>
<dbReference type="EMBL" id="FMHV01000002">
    <property type="protein sequence ID" value="SCL13488.1"/>
    <property type="molecule type" value="Genomic_DNA"/>
</dbReference>
<reference evidence="3" key="1">
    <citation type="submission" date="2016-06" db="EMBL/GenBank/DDBJ databases">
        <authorList>
            <person name="Varghese N."/>
            <person name="Submissions Spin"/>
        </authorList>
    </citation>
    <scope>NUCLEOTIDE SEQUENCE [LARGE SCALE GENOMIC DNA]</scope>
    <source>
        <strain evidence="3">DSM 45431</strain>
    </source>
</reference>
<sequence>MRKLITGTVIAAAAVLVPAAPAFAIHDPNVPAGVCSAPGSQAVGHPATGKANTAFSNTVLEVRNNANPPCAKR</sequence>
<gene>
    <name evidence="2" type="ORF">GA0070624_0147</name>
</gene>
<feature type="chain" id="PRO_5008744671" description="Small secreted domain" evidence="1">
    <location>
        <begin position="25"/>
        <end position="73"/>
    </location>
</feature>
<dbReference type="AlphaFoldDB" id="A0A1C6R8R9"/>
<evidence type="ECO:0000256" key="1">
    <source>
        <dbReference type="SAM" id="SignalP"/>
    </source>
</evidence>
<evidence type="ECO:0000313" key="2">
    <source>
        <dbReference type="EMBL" id="SCL13488.1"/>
    </source>
</evidence>
<evidence type="ECO:0000313" key="3">
    <source>
        <dbReference type="Proteomes" id="UP000199413"/>
    </source>
</evidence>
<keyword evidence="3" id="KW-1185">Reference proteome</keyword>
<name>A0A1C6R8R9_9ACTN</name>
<protein>
    <recommendedName>
        <fullName evidence="4">Small secreted domain</fullName>
    </recommendedName>
</protein>